<dbReference type="InterPro" id="IPR018494">
    <property type="entry name" value="Oxysterol-bd_CS"/>
</dbReference>
<evidence type="ECO:0000256" key="3">
    <source>
        <dbReference type="RuleBase" id="RU003844"/>
    </source>
</evidence>
<dbReference type="InterPro" id="IPR000648">
    <property type="entry name" value="Oxysterol-bd"/>
</dbReference>
<protein>
    <recommendedName>
        <fullName evidence="7">Oxysterol-binding protein</fullName>
    </recommendedName>
</protein>
<dbReference type="Pfam" id="PF01237">
    <property type="entry name" value="Oxysterol_BP"/>
    <property type="match status" value="1"/>
</dbReference>
<keyword evidence="2" id="KW-0597">Phosphoprotein</keyword>
<dbReference type="GO" id="GO:0032934">
    <property type="term" value="F:sterol binding"/>
    <property type="evidence" value="ECO:0007669"/>
    <property type="project" value="TreeGrafter"/>
</dbReference>
<accession>A0AAD9MNX7</accession>
<evidence type="ECO:0000313" key="6">
    <source>
        <dbReference type="Proteomes" id="UP001255856"/>
    </source>
</evidence>
<dbReference type="GO" id="GO:0005829">
    <property type="term" value="C:cytosol"/>
    <property type="evidence" value="ECO:0007669"/>
    <property type="project" value="TreeGrafter"/>
</dbReference>
<dbReference type="Proteomes" id="UP001255856">
    <property type="component" value="Unassembled WGS sequence"/>
</dbReference>
<reference evidence="5" key="1">
    <citation type="submission" date="2021-01" db="EMBL/GenBank/DDBJ databases">
        <authorList>
            <person name="Eckstrom K.M.E."/>
        </authorList>
    </citation>
    <scope>NUCLEOTIDE SEQUENCE</scope>
    <source>
        <strain evidence="5">UVCC 0001</strain>
    </source>
</reference>
<evidence type="ECO:0008006" key="7">
    <source>
        <dbReference type="Google" id="ProtNLM"/>
    </source>
</evidence>
<feature type="region of interest" description="Disordered" evidence="4">
    <location>
        <begin position="400"/>
        <end position="427"/>
    </location>
</feature>
<evidence type="ECO:0000256" key="2">
    <source>
        <dbReference type="ARBA" id="ARBA00022553"/>
    </source>
</evidence>
<organism evidence="5 6">
    <name type="scientific">Prototheca wickerhamii</name>
    <dbReference type="NCBI Taxonomy" id="3111"/>
    <lineage>
        <taxon>Eukaryota</taxon>
        <taxon>Viridiplantae</taxon>
        <taxon>Chlorophyta</taxon>
        <taxon>core chlorophytes</taxon>
        <taxon>Trebouxiophyceae</taxon>
        <taxon>Chlorellales</taxon>
        <taxon>Chlorellaceae</taxon>
        <taxon>Prototheca</taxon>
    </lineage>
</organism>
<dbReference type="EMBL" id="JASFZW010000002">
    <property type="protein sequence ID" value="KAK2079816.1"/>
    <property type="molecule type" value="Genomic_DNA"/>
</dbReference>
<evidence type="ECO:0000256" key="1">
    <source>
        <dbReference type="ARBA" id="ARBA00008842"/>
    </source>
</evidence>
<sequence length="427" mass="46355">MKPKLHEDAYPEGGIGCNNPALMKAQRSAVVELVKKLSKNLLTGNLDLLKVSLPVRIFEPRSYLEKLSDAWVYPRYLDAASACPDPVRRLKLVTTYFVAGFHRALQVWRKPFNPILGETWQASLPDGSRIFMEQISHHPPVSAYQIYGAGGAYLFNGTSEPSVSYRGSAMTTRSKGSRCVRFPDGGEVAVCYPTYELRGLIGTGVAHGDVSGTARFEDAAHGLTVTLRFGALDPATVGDDPLLARRRARALPRGEEPAHATAGAAPRRAPFLRRAKGEVAKRAALPAELIPRLKADNSTSTYLTGKAMRGLALMRGSLSAASAASSASDADRAAATAAVPIAACTGNWLAFLDWDGERFWTLDRDRPGAWDPDPGALPSDCRYRQDLVDLIAGDFSTAQATKERMEHEQRHDAKLRKAGRKALLGED</sequence>
<dbReference type="Gene3D" id="2.40.160.120">
    <property type="match status" value="1"/>
</dbReference>
<keyword evidence="6" id="KW-1185">Reference proteome</keyword>
<comment type="caution">
    <text evidence="5">The sequence shown here is derived from an EMBL/GenBank/DDBJ whole genome shotgun (WGS) entry which is preliminary data.</text>
</comment>
<dbReference type="PANTHER" id="PTHR10972">
    <property type="entry name" value="OXYSTEROL-BINDING PROTEIN-RELATED"/>
    <property type="match status" value="1"/>
</dbReference>
<dbReference type="InterPro" id="IPR037239">
    <property type="entry name" value="OSBP_sf"/>
</dbReference>
<dbReference type="PANTHER" id="PTHR10972:SF205">
    <property type="entry name" value="OXYSTEROL-BINDING PROTEIN 1"/>
    <property type="match status" value="1"/>
</dbReference>
<dbReference type="PROSITE" id="PS01013">
    <property type="entry name" value="OSBP"/>
    <property type="match status" value="1"/>
</dbReference>
<dbReference type="SUPFAM" id="SSF144000">
    <property type="entry name" value="Oxysterol-binding protein-like"/>
    <property type="match status" value="2"/>
</dbReference>
<gene>
    <name evidence="5" type="ORF">QBZ16_002211</name>
</gene>
<feature type="compositionally biased region" description="Basic and acidic residues" evidence="4">
    <location>
        <begin position="401"/>
        <end position="412"/>
    </location>
</feature>
<proteinExistence type="inferred from homology"/>
<dbReference type="GO" id="GO:0016020">
    <property type="term" value="C:membrane"/>
    <property type="evidence" value="ECO:0007669"/>
    <property type="project" value="TreeGrafter"/>
</dbReference>
<evidence type="ECO:0000256" key="4">
    <source>
        <dbReference type="SAM" id="MobiDB-lite"/>
    </source>
</evidence>
<dbReference type="AlphaFoldDB" id="A0AAD9MNX7"/>
<comment type="similarity">
    <text evidence="1 3">Belongs to the OSBP family.</text>
</comment>
<evidence type="ECO:0000313" key="5">
    <source>
        <dbReference type="EMBL" id="KAK2079816.1"/>
    </source>
</evidence>
<name>A0AAD9MNX7_PROWI</name>